<name>A0A5J5LEA0_HALHI</name>
<evidence type="ECO:0000256" key="1">
    <source>
        <dbReference type="SAM" id="MobiDB-lite"/>
    </source>
</evidence>
<evidence type="ECO:0000313" key="2">
    <source>
        <dbReference type="EMBL" id="KAA9404582.1"/>
    </source>
</evidence>
<feature type="region of interest" description="Disordered" evidence="1">
    <location>
        <begin position="272"/>
        <end position="291"/>
    </location>
</feature>
<comment type="caution">
    <text evidence="2">The sequence shown here is derived from an EMBL/GenBank/DDBJ whole genome shotgun (WGS) entry which is preliminary data.</text>
</comment>
<feature type="compositionally biased region" description="Basic and acidic residues" evidence="1">
    <location>
        <begin position="272"/>
        <end position="283"/>
    </location>
</feature>
<reference evidence="2 3" key="1">
    <citation type="submission" date="2018-11" db="EMBL/GenBank/DDBJ databases">
        <title>Genomic analysis of Haloarcula hispanica CBA1121.</title>
        <authorList>
            <person name="Kim Y.B."/>
            <person name="Roh S.W."/>
        </authorList>
    </citation>
    <scope>NUCLEOTIDE SEQUENCE [LARGE SCALE GENOMIC DNA]</scope>
    <source>
        <strain evidence="2 3">CBA1121</strain>
    </source>
</reference>
<accession>A0A5J5LEA0</accession>
<feature type="compositionally biased region" description="Polar residues" evidence="1">
    <location>
        <begin position="132"/>
        <end position="145"/>
    </location>
</feature>
<organism evidence="2 3">
    <name type="scientific">Haloarcula hispanica</name>
    <dbReference type="NCBI Taxonomy" id="51589"/>
    <lineage>
        <taxon>Archaea</taxon>
        <taxon>Methanobacteriati</taxon>
        <taxon>Methanobacteriota</taxon>
        <taxon>Stenosarchaea group</taxon>
        <taxon>Halobacteria</taxon>
        <taxon>Halobacteriales</taxon>
        <taxon>Haloarculaceae</taxon>
        <taxon>Haloarcula</taxon>
    </lineage>
</organism>
<proteinExistence type="predicted"/>
<sequence length="407" mass="45041">MSVVQKRTSRRTALKLIGSATALSLCGGVSANSDPPATVIEYKKGDSNNPIKNEDIREMRQTAVEKSEVASSKEKKEQNDNNEKEKVSTQVDRIDDMKMLGNIKTYSSQAITGYAIAIKNRTPVEKIVSEPENVSKSVTLQSESDSLPKPSHKSIDKFIKKHSNEGDVKIQQQGASETEPRGKTTKIGTINHEIFCYDFDVNPTEVAGRLSTWVEAWKIDAEEDAYLVSLLGKQIPASYDNFDYGFGDTIKLKDKTSNFRSWLKQKWTKSDLGDPQIKDREPKGNVTGSVDTSLSISVGASGGDPGATAGLSVDIDTPYVERTEQSTVGRDVKQKYRYPHKYFNKDATKVPVSLYSLGYGHLSKDPADSKTLLKTEMKGEWLGPGDFNKTEKSEIDATIRKLDQPVQ</sequence>
<dbReference type="Proteomes" id="UP000326244">
    <property type="component" value="Unassembled WGS sequence"/>
</dbReference>
<feature type="region of interest" description="Disordered" evidence="1">
    <location>
        <begin position="27"/>
        <end position="89"/>
    </location>
</feature>
<feature type="compositionally biased region" description="Basic and acidic residues" evidence="1">
    <location>
        <begin position="41"/>
        <end position="89"/>
    </location>
</feature>
<dbReference type="AlphaFoldDB" id="A0A5J5LEA0"/>
<protein>
    <submittedName>
        <fullName evidence="2">Uncharacterized protein</fullName>
    </submittedName>
</protein>
<dbReference type="GeneID" id="42369617"/>
<evidence type="ECO:0000313" key="3">
    <source>
        <dbReference type="Proteomes" id="UP000326244"/>
    </source>
</evidence>
<dbReference type="RefSeq" id="WP_151104309.1">
    <property type="nucleotide sequence ID" value="NZ_RQWK01000004.1"/>
</dbReference>
<dbReference type="EMBL" id="RQWK01000004">
    <property type="protein sequence ID" value="KAA9404582.1"/>
    <property type="molecule type" value="Genomic_DNA"/>
</dbReference>
<gene>
    <name evidence="2" type="ORF">EGO51_18960</name>
</gene>
<feature type="region of interest" description="Disordered" evidence="1">
    <location>
        <begin position="131"/>
        <end position="152"/>
    </location>
</feature>